<dbReference type="Ensembl" id="ENSCSET00000029475.1">
    <property type="protein sequence ID" value="ENSCSEP00000029078.1"/>
    <property type="gene ID" value="ENSCSEG00000018625.1"/>
</dbReference>
<sequence length="734" mass="80692">MDNRSKMVPDSSQIRRQGAQDFRAYYEFACARQDSVPLPAVKMNAHKGMLQFNGDKLKVTDWPPVLASISINKHLHHISISSTYYGALGSGSSDIRYYKTGFRKRIPAVCSKDMTFKLCKAIKECLTVSSSLKTLQINGLPLRERDLVLLTKGLAKSVSLENLSLANCPISDQGLEVICQSVKYSPVIRTVDFTGCNITWRGAEHVANVIKHQAMHRHSAAWAESLRYRQPHFEMMGGLRRVTLNCNTLIGDHGAAALARELTEDLWVKAIDLQRCGLSNEGARRLLESLKSNSALCVMDIRCNPLVDKGLIQIIIEKVLMNSEADERSLEQYSWIKPAATEPQRNTGVRKTSVPRTFKGKASVPTAAGKVIFGGRGSGGVRSQKPCSNSHNIPWRAAARAERLRGLPPPVTVTSQSFQHAATVKVTVDSEEEEEEEVTEEVEQRLSSLNLQEKLTRRHLDRLQMELKACRLSLAEERRSRLRTESRLLEYELENARLRDTNQSLSEALAATGSGSAPPAVHALEDEAVLESIETSFTKFHAFLDLLKDAGLGQLASMAGIERSDFQPLGKPQLSSTVGRHGDVMEKRDVLPLESSSPSAGPGVSAKTPTPRRSFLGDMLQDLPVAKTVGPAAEPGVGGEKEPEQYSRPYMQQLSGSQRSTCGQKSFGETFQIQPRVDNSNHQSGPYHRSPSSYSSGSHSGLSMRSGVSDIMSDRAESVGSVESVNSRIERLGT</sequence>
<dbReference type="Proteomes" id="UP000265120">
    <property type="component" value="Chromosome Z"/>
</dbReference>
<keyword evidence="4" id="KW-1185">Reference proteome</keyword>
<evidence type="ECO:0000256" key="2">
    <source>
        <dbReference type="SAM" id="MobiDB-lite"/>
    </source>
</evidence>
<protein>
    <submittedName>
        <fullName evidence="3">Centrosomal protein 78</fullName>
    </submittedName>
</protein>
<dbReference type="RefSeq" id="XP_008334194.1">
    <property type="nucleotide sequence ID" value="XM_008335972.3"/>
</dbReference>
<reference evidence="3 4" key="1">
    <citation type="journal article" date="2014" name="Nat. Genet.">
        <title>Whole-genome sequence of a flatfish provides insights into ZW sex chromosome evolution and adaptation to a benthic lifestyle.</title>
        <authorList>
            <person name="Chen S."/>
            <person name="Zhang G."/>
            <person name="Shao C."/>
            <person name="Huang Q."/>
            <person name="Liu G."/>
            <person name="Zhang P."/>
            <person name="Song W."/>
            <person name="An N."/>
            <person name="Chalopin D."/>
            <person name="Volff J.N."/>
            <person name="Hong Y."/>
            <person name="Li Q."/>
            <person name="Sha Z."/>
            <person name="Zhou H."/>
            <person name="Xie M."/>
            <person name="Yu Q."/>
            <person name="Liu Y."/>
            <person name="Xiang H."/>
            <person name="Wang N."/>
            <person name="Wu K."/>
            <person name="Yang C."/>
            <person name="Zhou Q."/>
            <person name="Liao X."/>
            <person name="Yang L."/>
            <person name="Hu Q."/>
            <person name="Zhang J."/>
            <person name="Meng L."/>
            <person name="Jin L."/>
            <person name="Tian Y."/>
            <person name="Lian J."/>
            <person name="Yang J."/>
            <person name="Miao G."/>
            <person name="Liu S."/>
            <person name="Liang Z."/>
            <person name="Yan F."/>
            <person name="Li Y."/>
            <person name="Sun B."/>
            <person name="Zhang H."/>
            <person name="Zhang J."/>
            <person name="Zhu Y."/>
            <person name="Du M."/>
            <person name="Zhao Y."/>
            <person name="Schartl M."/>
            <person name="Tang Q."/>
            <person name="Wang J."/>
        </authorList>
    </citation>
    <scope>NUCLEOTIDE SEQUENCE</scope>
</reference>
<dbReference type="InterPro" id="IPR032675">
    <property type="entry name" value="LRR_dom_sf"/>
</dbReference>
<dbReference type="PANTHER" id="PTHR24110">
    <property type="entry name" value="CENTROSOMAL PROTEIN OF 78 KDA"/>
    <property type="match status" value="1"/>
</dbReference>
<feature type="coiled-coil region" evidence="1">
    <location>
        <begin position="432"/>
        <end position="508"/>
    </location>
</feature>
<feature type="compositionally biased region" description="Low complexity" evidence="2">
    <location>
        <begin position="684"/>
        <end position="707"/>
    </location>
</feature>
<dbReference type="CTD" id="84131"/>
<dbReference type="GO" id="GO:0044782">
    <property type="term" value="P:cilium organization"/>
    <property type="evidence" value="ECO:0007669"/>
    <property type="project" value="TreeGrafter"/>
</dbReference>
<evidence type="ECO:0000256" key="1">
    <source>
        <dbReference type="SAM" id="Coils"/>
    </source>
</evidence>
<dbReference type="OrthoDB" id="78308at2759"/>
<dbReference type="FunCoup" id="A0A3P8WNQ1">
    <property type="interactions" value="846"/>
</dbReference>
<evidence type="ECO:0000313" key="4">
    <source>
        <dbReference type="Proteomes" id="UP000265120"/>
    </source>
</evidence>
<evidence type="ECO:0000313" key="3">
    <source>
        <dbReference type="Ensembl" id="ENSCSEP00000029078.1"/>
    </source>
</evidence>
<name>A0A3P8WNQ1_CYNSE</name>
<reference evidence="3" key="2">
    <citation type="submission" date="2025-08" db="UniProtKB">
        <authorList>
            <consortium name="Ensembl"/>
        </authorList>
    </citation>
    <scope>IDENTIFICATION</scope>
</reference>
<dbReference type="FunFam" id="3.80.10.10:FF:000070">
    <property type="entry name" value="Centrosomal protein of 78 kDa"/>
    <property type="match status" value="1"/>
</dbReference>
<feature type="compositionally biased region" description="Polar residues" evidence="2">
    <location>
        <begin position="672"/>
        <end position="683"/>
    </location>
</feature>
<dbReference type="PRINTS" id="PR02062">
    <property type="entry name" value="CENTROSOME78"/>
</dbReference>
<dbReference type="GeneTree" id="ENSGT00390000013287"/>
<dbReference type="KEGG" id="csem:103397635"/>
<proteinExistence type="predicted"/>
<organism evidence="3 4">
    <name type="scientific">Cynoglossus semilaevis</name>
    <name type="common">Tongue sole</name>
    <dbReference type="NCBI Taxonomy" id="244447"/>
    <lineage>
        <taxon>Eukaryota</taxon>
        <taxon>Metazoa</taxon>
        <taxon>Chordata</taxon>
        <taxon>Craniata</taxon>
        <taxon>Vertebrata</taxon>
        <taxon>Euteleostomi</taxon>
        <taxon>Actinopterygii</taxon>
        <taxon>Neopterygii</taxon>
        <taxon>Teleostei</taxon>
        <taxon>Neoteleostei</taxon>
        <taxon>Acanthomorphata</taxon>
        <taxon>Carangaria</taxon>
        <taxon>Pleuronectiformes</taxon>
        <taxon>Pleuronectoidei</taxon>
        <taxon>Cynoglossidae</taxon>
        <taxon>Cynoglossinae</taxon>
        <taxon>Cynoglossus</taxon>
    </lineage>
</organism>
<dbReference type="SUPFAM" id="SSF52047">
    <property type="entry name" value="RNI-like"/>
    <property type="match status" value="1"/>
</dbReference>
<dbReference type="InterPro" id="IPR026212">
    <property type="entry name" value="Cep78"/>
</dbReference>
<dbReference type="AlphaFoldDB" id="A0A3P8WNQ1"/>
<accession>A0A3P8WNQ1</accession>
<dbReference type="Pfam" id="PF13516">
    <property type="entry name" value="LRR_6"/>
    <property type="match status" value="1"/>
</dbReference>
<dbReference type="Gene3D" id="3.80.10.10">
    <property type="entry name" value="Ribonuclease Inhibitor"/>
    <property type="match status" value="2"/>
</dbReference>
<feature type="region of interest" description="Disordered" evidence="2">
    <location>
        <begin position="672"/>
        <end position="734"/>
    </location>
</feature>
<keyword evidence="1" id="KW-0175">Coiled coil</keyword>
<dbReference type="GeneID" id="103397635"/>
<dbReference type="PANTHER" id="PTHR24110:SF3">
    <property type="entry name" value="CENTROSOMAL PROTEIN OF 78 KDA"/>
    <property type="match status" value="1"/>
</dbReference>
<dbReference type="OMA" id="MTLKLCK"/>
<dbReference type="InterPro" id="IPR001611">
    <property type="entry name" value="Leu-rich_rpt"/>
</dbReference>
<dbReference type="InParanoid" id="A0A3P8WNQ1"/>
<dbReference type="GO" id="GO:0005813">
    <property type="term" value="C:centrosome"/>
    <property type="evidence" value="ECO:0007669"/>
    <property type="project" value="TreeGrafter"/>
</dbReference>
<dbReference type="STRING" id="244447.ENSCSEP00000029078"/>
<dbReference type="GO" id="GO:0036064">
    <property type="term" value="C:ciliary basal body"/>
    <property type="evidence" value="ECO:0007669"/>
    <property type="project" value="TreeGrafter"/>
</dbReference>
<reference evidence="3" key="3">
    <citation type="submission" date="2025-09" db="UniProtKB">
        <authorList>
            <consortium name="Ensembl"/>
        </authorList>
    </citation>
    <scope>IDENTIFICATION</scope>
</reference>
<dbReference type="SMART" id="SM00368">
    <property type="entry name" value="LRR_RI"/>
    <property type="match status" value="5"/>
</dbReference>